<dbReference type="InterPro" id="IPR003399">
    <property type="entry name" value="Mce/MlaD"/>
</dbReference>
<dbReference type="Pfam" id="PF11887">
    <property type="entry name" value="Mce4_CUP1"/>
    <property type="match status" value="1"/>
</dbReference>
<dbReference type="Pfam" id="PF02470">
    <property type="entry name" value="MlaD"/>
    <property type="match status" value="1"/>
</dbReference>
<feature type="transmembrane region" description="Helical" evidence="1">
    <location>
        <begin position="29"/>
        <end position="51"/>
    </location>
</feature>
<gene>
    <name evidence="4" type="ORF">BKG61_19895</name>
</gene>
<keyword evidence="1" id="KW-0472">Membrane</keyword>
<evidence type="ECO:0000259" key="3">
    <source>
        <dbReference type="Pfam" id="PF11887"/>
    </source>
</evidence>
<evidence type="ECO:0000259" key="2">
    <source>
        <dbReference type="Pfam" id="PF02470"/>
    </source>
</evidence>
<feature type="domain" description="Mce/MlaD" evidence="2">
    <location>
        <begin position="60"/>
        <end position="134"/>
    </location>
</feature>
<keyword evidence="1" id="KW-1133">Transmembrane helix</keyword>
<dbReference type="AlphaFoldDB" id="A0A1S1JYG6"/>
<dbReference type="OrthoDB" id="3456055at2"/>
<accession>A0A1S1JYG6</accession>
<dbReference type="PANTHER" id="PTHR33371:SF18">
    <property type="entry name" value="MCE-FAMILY PROTEIN MCE3C"/>
    <property type="match status" value="1"/>
</dbReference>
<dbReference type="GO" id="GO:0005576">
    <property type="term" value="C:extracellular region"/>
    <property type="evidence" value="ECO:0007669"/>
    <property type="project" value="TreeGrafter"/>
</dbReference>
<dbReference type="RefSeq" id="WP_070945969.1">
    <property type="nucleotide sequence ID" value="NZ_MLHV01000019.1"/>
</dbReference>
<proteinExistence type="predicted"/>
<feature type="domain" description="Mammalian cell entry C-terminal" evidence="3">
    <location>
        <begin position="149"/>
        <end position="329"/>
    </location>
</feature>
<evidence type="ECO:0000256" key="1">
    <source>
        <dbReference type="SAM" id="Phobius"/>
    </source>
</evidence>
<evidence type="ECO:0000313" key="5">
    <source>
        <dbReference type="Proteomes" id="UP000179636"/>
    </source>
</evidence>
<dbReference type="InterPro" id="IPR052336">
    <property type="entry name" value="MlaD_Phospholipid_Transporter"/>
</dbReference>
<name>A0A1S1JYG6_9MYCO</name>
<dbReference type="PANTHER" id="PTHR33371">
    <property type="entry name" value="INTERMEMBRANE PHOSPHOLIPID TRANSPORT SYSTEM BINDING PROTEIN MLAD-RELATED"/>
    <property type="match status" value="1"/>
</dbReference>
<protein>
    <submittedName>
        <fullName evidence="4">Virulence factor Mce</fullName>
    </submittedName>
</protein>
<dbReference type="InterPro" id="IPR024516">
    <property type="entry name" value="Mce_C"/>
</dbReference>
<keyword evidence="1" id="KW-0812">Transmembrane</keyword>
<dbReference type="EMBL" id="MLHV01000019">
    <property type="protein sequence ID" value="OHT95531.1"/>
    <property type="molecule type" value="Genomic_DNA"/>
</dbReference>
<comment type="caution">
    <text evidence="4">The sequence shown here is derived from an EMBL/GenBank/DDBJ whole genome shotgun (WGS) entry which is preliminary data.</text>
</comment>
<evidence type="ECO:0000313" key="4">
    <source>
        <dbReference type="EMBL" id="OHT95531.1"/>
    </source>
</evidence>
<organism evidence="4 5">
    <name type="scientific">Mycobacterium syngnathidarum</name>
    <dbReference type="NCBI Taxonomy" id="1908205"/>
    <lineage>
        <taxon>Bacteria</taxon>
        <taxon>Bacillati</taxon>
        <taxon>Actinomycetota</taxon>
        <taxon>Actinomycetes</taxon>
        <taxon>Mycobacteriales</taxon>
        <taxon>Mycobacteriaceae</taxon>
        <taxon>Mycobacterium</taxon>
    </lineage>
</organism>
<dbReference type="NCBIfam" id="TIGR00996">
    <property type="entry name" value="Mtu_fam_mce"/>
    <property type="match status" value="1"/>
</dbReference>
<dbReference type="STRING" id="1908205.BKG60_28045"/>
<feature type="transmembrane region" description="Helical" evidence="1">
    <location>
        <begin position="6"/>
        <end position="22"/>
    </location>
</feature>
<dbReference type="InterPro" id="IPR005693">
    <property type="entry name" value="Mce"/>
</dbReference>
<sequence>MFLVKLIDLFVGAVIFLFVKDQRKHNPSIPLALGMIGTITLVAIMVVSIGIPRAVYHVRTNAYVAELANASGLTGGDPVYVAGVPAGRVEDVTLARDRVRVGFRLDKAQALGNRTTVTVRLRTVLGKRFLDVMPAGVPNSTANGVDPRIIPLSRTTVPYSLDEVGRKAADTAEHVDQQPLTAMMNTLAETMPGNSAELGQALAGISAASSAFAENGDKIDEILRISRQMAEMLSHQTDSLADTAANAQYIVSSLAARRQALTDIVTNLTAIMRQLAAIYTDKQADFSSLIAGLTAVTGTLKANVDKIDQTLQQMPPAIRAVTNATGNGNWADVNSPSVVMPDNLLCFLNVQRECR</sequence>
<keyword evidence="5" id="KW-1185">Reference proteome</keyword>
<dbReference type="Proteomes" id="UP000179636">
    <property type="component" value="Unassembled WGS sequence"/>
</dbReference>
<reference evidence="4 5" key="1">
    <citation type="submission" date="2016-10" db="EMBL/GenBank/DDBJ databases">
        <title>Evaluation of Human, Animal and Environmental Mycobacterium chelonae Isolates by Core Genome Phylogenomic Analysis, Targeted Gene Comparison, and Anti-microbial Susceptibility Patterns: A Tale of Mistaken Identities.</title>
        <authorList>
            <person name="Fogelson S.B."/>
            <person name="Camus A.C."/>
            <person name="Lorenz W."/>
            <person name="Vasireddy R."/>
            <person name="Vasireddy S."/>
            <person name="Smith T."/>
            <person name="Brown-Elliott B.A."/>
            <person name="Wallace R.J.Jr."/>
            <person name="Hasan N.A."/>
            <person name="Reischl U."/>
            <person name="Sanchez S."/>
        </authorList>
    </citation>
    <scope>NUCLEOTIDE SEQUENCE [LARGE SCALE GENOMIC DNA]</scope>
    <source>
        <strain evidence="4 5">24999</strain>
    </source>
</reference>